<comment type="caution">
    <text evidence="1">The sequence shown here is derived from an EMBL/GenBank/DDBJ whole genome shotgun (WGS) entry which is preliminary data.</text>
</comment>
<proteinExistence type="predicted"/>
<protein>
    <submittedName>
        <fullName evidence="1">Uncharacterized protein</fullName>
    </submittedName>
</protein>
<reference evidence="1" key="1">
    <citation type="submission" date="2021-01" db="EMBL/GenBank/DDBJ databases">
        <authorList>
            <consortium name="Genoscope - CEA"/>
            <person name="William W."/>
        </authorList>
    </citation>
    <scope>NUCLEOTIDE SEQUENCE</scope>
</reference>
<gene>
    <name evidence="1" type="ORF">PPENT_87.1.T1370009</name>
</gene>
<sequence length="74" mass="8553">MYKYQIDSQVNNTQAKFKVLRVPMKISLMVDVTRLQIGGIDFIGFSSKFMTEIQQYSIHIRINNKGISKSIIIN</sequence>
<evidence type="ECO:0000313" key="2">
    <source>
        <dbReference type="Proteomes" id="UP000689195"/>
    </source>
</evidence>
<name>A0A8S1XUZ9_9CILI</name>
<dbReference type="EMBL" id="CAJJDO010000137">
    <property type="protein sequence ID" value="CAD8204328.1"/>
    <property type="molecule type" value="Genomic_DNA"/>
</dbReference>
<accession>A0A8S1XUZ9</accession>
<organism evidence="1 2">
    <name type="scientific">Paramecium pentaurelia</name>
    <dbReference type="NCBI Taxonomy" id="43138"/>
    <lineage>
        <taxon>Eukaryota</taxon>
        <taxon>Sar</taxon>
        <taxon>Alveolata</taxon>
        <taxon>Ciliophora</taxon>
        <taxon>Intramacronucleata</taxon>
        <taxon>Oligohymenophorea</taxon>
        <taxon>Peniculida</taxon>
        <taxon>Parameciidae</taxon>
        <taxon>Paramecium</taxon>
    </lineage>
</organism>
<dbReference type="AlphaFoldDB" id="A0A8S1XUZ9"/>
<dbReference type="Proteomes" id="UP000689195">
    <property type="component" value="Unassembled WGS sequence"/>
</dbReference>
<evidence type="ECO:0000313" key="1">
    <source>
        <dbReference type="EMBL" id="CAD8204328.1"/>
    </source>
</evidence>
<keyword evidence="2" id="KW-1185">Reference proteome</keyword>